<evidence type="ECO:0000313" key="1">
    <source>
        <dbReference type="EMBL" id="KIL75846.1"/>
    </source>
</evidence>
<proteinExistence type="predicted"/>
<dbReference type="InterPro" id="IPR002514">
    <property type="entry name" value="Transposase_8"/>
</dbReference>
<dbReference type="Proteomes" id="UP000031982">
    <property type="component" value="Unassembled WGS sequence"/>
</dbReference>
<evidence type="ECO:0000313" key="2">
    <source>
        <dbReference type="Proteomes" id="UP000031982"/>
    </source>
</evidence>
<dbReference type="SUPFAM" id="SSF46689">
    <property type="entry name" value="Homeodomain-like"/>
    <property type="match status" value="1"/>
</dbReference>
<accession>A0ABR5AQ19</accession>
<organism evidence="1 2">
    <name type="scientific">Bacillus badius</name>
    <dbReference type="NCBI Taxonomy" id="1455"/>
    <lineage>
        <taxon>Bacteria</taxon>
        <taxon>Bacillati</taxon>
        <taxon>Bacillota</taxon>
        <taxon>Bacilli</taxon>
        <taxon>Bacillales</taxon>
        <taxon>Bacillaceae</taxon>
        <taxon>Pseudobacillus</taxon>
    </lineage>
</organism>
<name>A0ABR5AQ19_BACBA</name>
<dbReference type="Gene3D" id="1.10.10.10">
    <property type="entry name" value="Winged helix-like DNA-binding domain superfamily/Winged helix DNA-binding domain"/>
    <property type="match status" value="1"/>
</dbReference>
<dbReference type="RefSeq" id="WP_041100449.1">
    <property type="nucleotide sequence ID" value="NZ_JARTHD010000083.1"/>
</dbReference>
<dbReference type="Pfam" id="PF01527">
    <property type="entry name" value="HTH_Tnp_1"/>
    <property type="match status" value="1"/>
</dbReference>
<dbReference type="EMBL" id="JXLP01000021">
    <property type="protein sequence ID" value="KIL75846.1"/>
    <property type="molecule type" value="Genomic_DNA"/>
</dbReference>
<gene>
    <name evidence="1" type="ORF">SD77_2686</name>
</gene>
<dbReference type="InterPro" id="IPR036388">
    <property type="entry name" value="WH-like_DNA-bd_sf"/>
</dbReference>
<protein>
    <submittedName>
        <fullName evidence="1">Mobile element protein</fullName>
    </submittedName>
</protein>
<sequence>MGKKRKTYDIAFKRKVVDLHLKKGMGYNAIAKELGIDKNQVRRWVNYFQVEGIIGLEEKRGKFKGIGKGRPRVLPEDPETKIKLLEAENEMLKKLLGM</sequence>
<reference evidence="1 2" key="1">
    <citation type="submission" date="2015-01" db="EMBL/GenBank/DDBJ databases">
        <title>Genome Assembly of Bacillus badius MTCC 1458.</title>
        <authorList>
            <person name="Verma A."/>
            <person name="Khatri I."/>
            <person name="Mual P."/>
            <person name="Subramanian S."/>
            <person name="Krishnamurthi S."/>
        </authorList>
    </citation>
    <scope>NUCLEOTIDE SEQUENCE [LARGE SCALE GENOMIC DNA]</scope>
    <source>
        <strain evidence="1 2">MTCC 1458</strain>
    </source>
</reference>
<keyword evidence="2" id="KW-1185">Reference proteome</keyword>
<comment type="caution">
    <text evidence="1">The sequence shown here is derived from an EMBL/GenBank/DDBJ whole genome shotgun (WGS) entry which is preliminary data.</text>
</comment>
<dbReference type="InterPro" id="IPR009057">
    <property type="entry name" value="Homeodomain-like_sf"/>
</dbReference>